<proteinExistence type="predicted"/>
<feature type="compositionally biased region" description="Polar residues" evidence="1">
    <location>
        <begin position="35"/>
        <end position="46"/>
    </location>
</feature>
<dbReference type="Proteomes" id="UP000193978">
    <property type="component" value="Chromosome"/>
</dbReference>
<dbReference type="STRING" id="655015.B1812_19780"/>
<name>A0A1W6MZC3_9HYPH</name>
<keyword evidence="3" id="KW-1185">Reference proteome</keyword>
<evidence type="ECO:0000313" key="3">
    <source>
        <dbReference type="Proteomes" id="UP000193978"/>
    </source>
</evidence>
<protein>
    <submittedName>
        <fullName evidence="2">Uncharacterized protein</fullName>
    </submittedName>
</protein>
<dbReference type="KEGG" id="mbry:B1812_19780"/>
<gene>
    <name evidence="2" type="ORF">B1812_19780</name>
</gene>
<accession>A0A1W6MZC3</accession>
<evidence type="ECO:0000256" key="1">
    <source>
        <dbReference type="SAM" id="MobiDB-lite"/>
    </source>
</evidence>
<feature type="compositionally biased region" description="Basic and acidic residues" evidence="1">
    <location>
        <begin position="1"/>
        <end position="13"/>
    </location>
</feature>
<feature type="region of interest" description="Disordered" evidence="1">
    <location>
        <begin position="1"/>
        <end position="80"/>
    </location>
</feature>
<dbReference type="AlphaFoldDB" id="A0A1W6MZC3"/>
<dbReference type="EMBL" id="CP019948">
    <property type="protein sequence ID" value="ARN82947.1"/>
    <property type="molecule type" value="Genomic_DNA"/>
</dbReference>
<evidence type="ECO:0000313" key="2">
    <source>
        <dbReference type="EMBL" id="ARN82947.1"/>
    </source>
</evidence>
<feature type="compositionally biased region" description="Basic residues" evidence="1">
    <location>
        <begin position="70"/>
        <end position="80"/>
    </location>
</feature>
<reference evidence="2 3" key="1">
    <citation type="submission" date="2017-02" db="EMBL/GenBank/DDBJ databases">
        <authorList>
            <person name="Peterson S.W."/>
        </authorList>
    </citation>
    <scope>NUCLEOTIDE SEQUENCE [LARGE SCALE GENOMIC DNA]</scope>
    <source>
        <strain evidence="2 3">S285</strain>
    </source>
</reference>
<sequence length="80" mass="9116">MTRGEDVASRDVKGQASGYGFARRERTREAAATPEQWSRGSESIQDASGRLEEPGRGRIQRSLKIERSQPSRRRIRMKAR</sequence>
<organism evidence="2 3">
    <name type="scientific">Methylocystis bryophila</name>
    <dbReference type="NCBI Taxonomy" id="655015"/>
    <lineage>
        <taxon>Bacteria</taxon>
        <taxon>Pseudomonadati</taxon>
        <taxon>Pseudomonadota</taxon>
        <taxon>Alphaproteobacteria</taxon>
        <taxon>Hyphomicrobiales</taxon>
        <taxon>Methylocystaceae</taxon>
        <taxon>Methylocystis</taxon>
    </lineage>
</organism>